<accession>A0A7D9DQA1</accession>
<dbReference type="OrthoDB" id="10254927at2759"/>
<dbReference type="GO" id="GO:0000922">
    <property type="term" value="C:spindle pole"/>
    <property type="evidence" value="ECO:0007669"/>
    <property type="project" value="TreeGrafter"/>
</dbReference>
<comment type="caution">
    <text evidence="1">The sequence shown here is derived from an EMBL/GenBank/DDBJ whole genome shotgun (WGS) entry which is preliminary data.</text>
</comment>
<dbReference type="GO" id="GO:1902412">
    <property type="term" value="P:regulation of mitotic cytokinesis"/>
    <property type="evidence" value="ECO:0007669"/>
    <property type="project" value="InterPro"/>
</dbReference>
<dbReference type="GO" id="GO:0007080">
    <property type="term" value="P:mitotic metaphase chromosome alignment"/>
    <property type="evidence" value="ECO:0007669"/>
    <property type="project" value="TreeGrafter"/>
</dbReference>
<organism evidence="1 2">
    <name type="scientific">Paramuricea clavata</name>
    <name type="common">Red gorgonian</name>
    <name type="synonym">Violescent sea-whip</name>
    <dbReference type="NCBI Taxonomy" id="317549"/>
    <lineage>
        <taxon>Eukaryota</taxon>
        <taxon>Metazoa</taxon>
        <taxon>Cnidaria</taxon>
        <taxon>Anthozoa</taxon>
        <taxon>Octocorallia</taxon>
        <taxon>Malacalcyonacea</taxon>
        <taxon>Plexauridae</taxon>
        <taxon>Paramuricea</taxon>
    </lineage>
</organism>
<dbReference type="Proteomes" id="UP001152795">
    <property type="component" value="Unassembled WGS sequence"/>
</dbReference>
<dbReference type="InterPro" id="IPR036770">
    <property type="entry name" value="Ankyrin_rpt-contain_sf"/>
</dbReference>
<dbReference type="PANTHER" id="PTHR24160">
    <property type="entry name" value="ANKYRIN REPEAT DOMAIN-CONTAINING PROTEIN 53"/>
    <property type="match status" value="1"/>
</dbReference>
<dbReference type="PROSITE" id="PS50088">
    <property type="entry name" value="ANK_REPEAT"/>
    <property type="match status" value="2"/>
</dbReference>
<dbReference type="Gene3D" id="1.25.40.20">
    <property type="entry name" value="Ankyrin repeat-containing domain"/>
    <property type="match status" value="1"/>
</dbReference>
<dbReference type="GO" id="GO:0060236">
    <property type="term" value="P:regulation of mitotic spindle organization"/>
    <property type="evidence" value="ECO:0007669"/>
    <property type="project" value="TreeGrafter"/>
</dbReference>
<dbReference type="InterPro" id="IPR002110">
    <property type="entry name" value="Ankyrin_rpt"/>
</dbReference>
<dbReference type="SUPFAM" id="SSF48403">
    <property type="entry name" value="Ankyrin repeat"/>
    <property type="match status" value="1"/>
</dbReference>
<dbReference type="AlphaFoldDB" id="A0A7D9DQA1"/>
<dbReference type="GO" id="GO:0031116">
    <property type="term" value="P:positive regulation of microtubule polymerization"/>
    <property type="evidence" value="ECO:0007669"/>
    <property type="project" value="TreeGrafter"/>
</dbReference>
<sequence>MTHVSITAKGHSNGGNRRRRIKQMEIKKQIDDDSLMASSSGDVTWLEQTLRSNFKKALSQTKKQGFSTIHLAAMNGHLECLKILIEKQRVPVDLESETGWRAVHLAINTKNKTRSLKCLMYLLQQGADPSKPNFNGFTPVHQAASTGHVNCLRALTDAGAAINTYDSDNLLPVDYARIWGHRMCVRILNARQWHIDKEDELRHRVKAEEESQQMQEELDRLNFEEKTHKVERCKTAFEQWLSNKGLSDTLECYEPFSVKVIDGRPSPKPRKSPSPVFPKVHTTGLIANSTIPELPLELKSLYHQYMDEFDEEKRLDLIPLANVSATKRRQRAQDTFRAMRDAGIQKS</sequence>
<proteinExistence type="predicted"/>
<gene>
    <name evidence="1" type="ORF">PACLA_8A040130</name>
</gene>
<dbReference type="PROSITE" id="PS50297">
    <property type="entry name" value="ANK_REP_REGION"/>
    <property type="match status" value="2"/>
</dbReference>
<name>A0A7D9DQA1_PARCT</name>
<reference evidence="1" key="1">
    <citation type="submission" date="2020-04" db="EMBL/GenBank/DDBJ databases">
        <authorList>
            <person name="Alioto T."/>
            <person name="Alioto T."/>
            <person name="Gomez Garrido J."/>
        </authorList>
    </citation>
    <scope>NUCLEOTIDE SEQUENCE</scope>
    <source>
        <strain evidence="1">A484AB</strain>
    </source>
</reference>
<dbReference type="PANTHER" id="PTHR24160:SF1">
    <property type="entry name" value="ANKYRIN REPEAT DOMAIN-CONTAINING PROTEIN 53"/>
    <property type="match status" value="1"/>
</dbReference>
<evidence type="ECO:0000313" key="2">
    <source>
        <dbReference type="Proteomes" id="UP001152795"/>
    </source>
</evidence>
<keyword evidence="2" id="KW-1185">Reference proteome</keyword>
<dbReference type="Pfam" id="PF12796">
    <property type="entry name" value="Ank_2"/>
    <property type="match status" value="1"/>
</dbReference>
<evidence type="ECO:0000313" key="1">
    <source>
        <dbReference type="EMBL" id="CAB3990709.1"/>
    </source>
</evidence>
<protein>
    <submittedName>
        <fullName evidence="1">Ankyrin repeat domain-containing 53</fullName>
    </submittedName>
</protein>
<dbReference type="InterPro" id="IPR042335">
    <property type="entry name" value="ANKRD53"/>
</dbReference>
<dbReference type="Pfam" id="PF00023">
    <property type="entry name" value="Ank"/>
    <property type="match status" value="1"/>
</dbReference>
<dbReference type="EMBL" id="CACRXK020001711">
    <property type="protein sequence ID" value="CAB3990709.1"/>
    <property type="molecule type" value="Genomic_DNA"/>
</dbReference>
<dbReference type="SMART" id="SM00248">
    <property type="entry name" value="ANK"/>
    <property type="match status" value="3"/>
</dbReference>